<accession>A0ABU9T4Z8</accession>
<feature type="domain" description="HTH arsR-type" evidence="4">
    <location>
        <begin position="11"/>
        <end position="105"/>
    </location>
</feature>
<dbReference type="RefSeq" id="WP_342847748.1">
    <property type="nucleotide sequence ID" value="NZ_JBBMQO010000003.1"/>
</dbReference>
<evidence type="ECO:0000256" key="2">
    <source>
        <dbReference type="ARBA" id="ARBA00023125"/>
    </source>
</evidence>
<dbReference type="PRINTS" id="PR00778">
    <property type="entry name" value="HTHARSR"/>
</dbReference>
<keyword evidence="1" id="KW-0805">Transcription regulation</keyword>
<keyword evidence="6" id="KW-1185">Reference proteome</keyword>
<protein>
    <submittedName>
        <fullName evidence="5">Metalloregulator ArsR/SmtB family transcription factor</fullName>
    </submittedName>
</protein>
<evidence type="ECO:0000259" key="4">
    <source>
        <dbReference type="PROSITE" id="PS50987"/>
    </source>
</evidence>
<dbReference type="Pfam" id="PF01022">
    <property type="entry name" value="HTH_5"/>
    <property type="match status" value="1"/>
</dbReference>
<evidence type="ECO:0000313" key="6">
    <source>
        <dbReference type="Proteomes" id="UP001477870"/>
    </source>
</evidence>
<dbReference type="SUPFAM" id="SSF46785">
    <property type="entry name" value="Winged helix' DNA-binding domain"/>
    <property type="match status" value="1"/>
</dbReference>
<dbReference type="InterPro" id="IPR011991">
    <property type="entry name" value="ArsR-like_HTH"/>
</dbReference>
<comment type="caution">
    <text evidence="5">The sequence shown here is derived from an EMBL/GenBank/DDBJ whole genome shotgun (WGS) entry which is preliminary data.</text>
</comment>
<dbReference type="InterPro" id="IPR051011">
    <property type="entry name" value="Metal_resp_trans_reg"/>
</dbReference>
<reference evidence="5 6" key="1">
    <citation type="submission" date="2024-03" db="EMBL/GenBank/DDBJ databases">
        <title>Community enrichment and isolation of bacterial strains for fucoidan degradation.</title>
        <authorList>
            <person name="Sichert A."/>
        </authorList>
    </citation>
    <scope>NUCLEOTIDE SEQUENCE [LARGE SCALE GENOMIC DNA]</scope>
    <source>
        <strain evidence="5 6">AS62</strain>
    </source>
</reference>
<dbReference type="PANTHER" id="PTHR43132:SF2">
    <property type="entry name" value="ARSENICAL RESISTANCE OPERON REPRESSOR ARSR-RELATED"/>
    <property type="match status" value="1"/>
</dbReference>
<dbReference type="CDD" id="cd00090">
    <property type="entry name" value="HTH_ARSR"/>
    <property type="match status" value="1"/>
</dbReference>
<dbReference type="InterPro" id="IPR036390">
    <property type="entry name" value="WH_DNA-bd_sf"/>
</dbReference>
<evidence type="ECO:0000256" key="1">
    <source>
        <dbReference type="ARBA" id="ARBA00023015"/>
    </source>
</evidence>
<sequence length="105" mass="11555">MLSVQREEIEILKSRADEVAGILSLMANSKRLLILCFLADGEASVGKIQDTLGIGQSSLSQHLTRLREGNVVATRRDAQTIYYRLADERIVAMMNALCDTFVKGG</sequence>
<dbReference type="EMBL" id="JBBMQO010000003">
    <property type="protein sequence ID" value="MEM5501206.1"/>
    <property type="molecule type" value="Genomic_DNA"/>
</dbReference>
<organism evidence="5 6">
    <name type="scientific">Ahrensia kielensis</name>
    <dbReference type="NCBI Taxonomy" id="76980"/>
    <lineage>
        <taxon>Bacteria</taxon>
        <taxon>Pseudomonadati</taxon>
        <taxon>Pseudomonadota</taxon>
        <taxon>Alphaproteobacteria</taxon>
        <taxon>Hyphomicrobiales</taxon>
        <taxon>Ahrensiaceae</taxon>
        <taxon>Ahrensia</taxon>
    </lineage>
</organism>
<keyword evidence="3" id="KW-0804">Transcription</keyword>
<dbReference type="NCBIfam" id="NF033788">
    <property type="entry name" value="HTH_metalloreg"/>
    <property type="match status" value="1"/>
</dbReference>
<dbReference type="InterPro" id="IPR036388">
    <property type="entry name" value="WH-like_DNA-bd_sf"/>
</dbReference>
<dbReference type="Gene3D" id="1.10.10.10">
    <property type="entry name" value="Winged helix-like DNA-binding domain superfamily/Winged helix DNA-binding domain"/>
    <property type="match status" value="1"/>
</dbReference>
<keyword evidence="2" id="KW-0238">DNA-binding</keyword>
<dbReference type="SMART" id="SM00418">
    <property type="entry name" value="HTH_ARSR"/>
    <property type="match status" value="1"/>
</dbReference>
<dbReference type="InterPro" id="IPR001845">
    <property type="entry name" value="HTH_ArsR_DNA-bd_dom"/>
</dbReference>
<evidence type="ECO:0000313" key="5">
    <source>
        <dbReference type="EMBL" id="MEM5501206.1"/>
    </source>
</evidence>
<proteinExistence type="predicted"/>
<evidence type="ECO:0000256" key="3">
    <source>
        <dbReference type="ARBA" id="ARBA00023163"/>
    </source>
</evidence>
<name>A0ABU9T4Z8_9HYPH</name>
<dbReference type="Proteomes" id="UP001477870">
    <property type="component" value="Unassembled WGS sequence"/>
</dbReference>
<gene>
    <name evidence="5" type="ORF">WNY59_06350</name>
</gene>
<dbReference type="PANTHER" id="PTHR43132">
    <property type="entry name" value="ARSENICAL RESISTANCE OPERON REPRESSOR ARSR-RELATED"/>
    <property type="match status" value="1"/>
</dbReference>
<dbReference type="PROSITE" id="PS50987">
    <property type="entry name" value="HTH_ARSR_2"/>
    <property type="match status" value="1"/>
</dbReference>